<dbReference type="InterPro" id="IPR034285">
    <property type="entry name" value="CuRO_2_LCC"/>
</dbReference>
<dbReference type="SUPFAM" id="SSF49503">
    <property type="entry name" value="Cupredoxins"/>
    <property type="match status" value="3"/>
</dbReference>
<dbReference type="EMBL" id="BSEH01000180">
    <property type="protein sequence ID" value="GLJ57725.1"/>
    <property type="molecule type" value="Genomic_DNA"/>
</dbReference>
<keyword evidence="10 12" id="KW-0186">Copper</keyword>
<evidence type="ECO:0000256" key="5">
    <source>
        <dbReference type="ARBA" id="ARBA00022523"/>
    </source>
</evidence>
<evidence type="ECO:0000256" key="9">
    <source>
        <dbReference type="ARBA" id="ARBA00023002"/>
    </source>
</evidence>
<evidence type="ECO:0000259" key="14">
    <source>
        <dbReference type="Pfam" id="PF07731"/>
    </source>
</evidence>
<dbReference type="PROSITE" id="PS00080">
    <property type="entry name" value="MULTICOPPER_OXIDASE2"/>
    <property type="match status" value="1"/>
</dbReference>
<evidence type="ECO:0000256" key="2">
    <source>
        <dbReference type="ARBA" id="ARBA00004271"/>
    </source>
</evidence>
<dbReference type="GO" id="GO:0005507">
    <property type="term" value="F:copper ion binding"/>
    <property type="evidence" value="ECO:0007669"/>
    <property type="project" value="InterPro"/>
</dbReference>
<dbReference type="PROSITE" id="PS00079">
    <property type="entry name" value="MULTICOPPER_OXIDASE1"/>
    <property type="match status" value="1"/>
</dbReference>
<evidence type="ECO:0000256" key="7">
    <source>
        <dbReference type="ARBA" id="ARBA00022723"/>
    </source>
</evidence>
<keyword evidence="11 12" id="KW-0439">Lignin degradation</keyword>
<comment type="catalytic activity">
    <reaction evidence="1 12">
        <text>4 hydroquinone + O2 = 4 benzosemiquinone + 2 H2O</text>
        <dbReference type="Rhea" id="RHEA:11276"/>
        <dbReference type="ChEBI" id="CHEBI:15377"/>
        <dbReference type="ChEBI" id="CHEBI:15379"/>
        <dbReference type="ChEBI" id="CHEBI:17594"/>
        <dbReference type="ChEBI" id="CHEBI:17977"/>
        <dbReference type="EC" id="1.10.3.2"/>
    </reaction>
</comment>
<dbReference type="Gene3D" id="2.60.40.420">
    <property type="entry name" value="Cupredoxins - blue copper proteins"/>
    <property type="match status" value="3"/>
</dbReference>
<dbReference type="Pfam" id="PF07732">
    <property type="entry name" value="Cu-oxidase_3"/>
    <property type="match status" value="1"/>
</dbReference>
<keyword evidence="9 12" id="KW-0560">Oxidoreductase</keyword>
<dbReference type="EMBL" id="BSEH01000180">
    <property type="protein sequence ID" value="GLJ57724.1"/>
    <property type="molecule type" value="Genomic_DNA"/>
</dbReference>
<evidence type="ECO:0000256" key="1">
    <source>
        <dbReference type="ARBA" id="ARBA00000349"/>
    </source>
</evidence>
<dbReference type="EC" id="1.10.3.2" evidence="4 12"/>
<dbReference type="InterPro" id="IPR002355">
    <property type="entry name" value="Cu_oxidase_Cu_BS"/>
</dbReference>
<dbReference type="Proteomes" id="UP001234787">
    <property type="component" value="Unassembled WGS sequence"/>
</dbReference>
<keyword evidence="7 12" id="KW-0479">Metal-binding</keyword>
<name>A0AAD3NLH9_CRYJA</name>
<sequence>MSLCSGYFSMVSSVVLLTFLALFDASARAHVHHSTFVIESTPITRLCQTHSRVIVNGEFPGPTLYVHNGDSVRVKTINKSNYNATIHWHGVRQIRTAWADGAGYITQCPIQAGVKYTYKFRIIAQEGTLWWHAHVSWLRATVHGAIVIYPKKGSSYPFPQPYSEFPIVLGEWWNKDPEAVERLLIQTGSAPNISDAFLINGQPGDLYSCSKSGTTKISVQRGKTYLLRIVNAAVNNHLFFKIASHNFTVVALDVCYTKPYTTDIMLITPGQTADVLLTANQAIAKYYIAANVYTTQSIGFFDNTTTTAILSYVGSHSSATPSLPQFPTYNDTATVTKFNKGLRSLASKEHPIEVPQNIDEKLLITIGLGLFPCRTNVTTNCQGPNNTRVTASMNNVSFVLPDIAILQAYYFGINGVFTTDFPSNPPIVFNYTSDNIPRSLWSPITGTKVKVLNYNATVQVVFQATNIFQPDDHPMHIHGYDFYVVGEGFGNYNARTDPLTFNLVDPPERNTVGVPVGGWTAIRFKADNPGVWFVHCHFDDHLTWGLNMVFVVKNGHGNLASLEKPPPKLPKC</sequence>
<dbReference type="InterPro" id="IPR033138">
    <property type="entry name" value="Cu_oxidase_CS"/>
</dbReference>
<dbReference type="PANTHER" id="PTHR11709">
    <property type="entry name" value="MULTI-COPPER OXIDASE"/>
    <property type="match status" value="1"/>
</dbReference>
<dbReference type="GO" id="GO:0052716">
    <property type="term" value="F:hydroquinone:oxygen oxidoreductase activity"/>
    <property type="evidence" value="ECO:0007669"/>
    <property type="project" value="UniProtKB-EC"/>
</dbReference>
<evidence type="ECO:0000256" key="6">
    <source>
        <dbReference type="ARBA" id="ARBA00022525"/>
    </source>
</evidence>
<dbReference type="InterPro" id="IPR001117">
    <property type="entry name" value="Cu-oxidase_2nd"/>
</dbReference>
<evidence type="ECO:0000313" key="18">
    <source>
        <dbReference type="EMBL" id="GLJ57725.1"/>
    </source>
</evidence>
<evidence type="ECO:0000256" key="11">
    <source>
        <dbReference type="ARBA" id="ARBA00023185"/>
    </source>
</evidence>
<dbReference type="InterPro" id="IPR034288">
    <property type="entry name" value="CuRO_1_LCC"/>
</dbReference>
<dbReference type="InterPro" id="IPR011707">
    <property type="entry name" value="Cu-oxidase-like_N"/>
</dbReference>
<dbReference type="EMBL" id="BSEH01000180">
    <property type="protein sequence ID" value="GLJ57723.1"/>
    <property type="molecule type" value="Genomic_DNA"/>
</dbReference>
<dbReference type="CDD" id="cd13897">
    <property type="entry name" value="CuRO_3_LCC_plant"/>
    <property type="match status" value="1"/>
</dbReference>
<evidence type="ECO:0000256" key="10">
    <source>
        <dbReference type="ARBA" id="ARBA00023008"/>
    </source>
</evidence>
<protein>
    <recommendedName>
        <fullName evidence="4 12">Laccase</fullName>
        <ecNumber evidence="4 12">1.10.3.2</ecNumber>
    </recommendedName>
    <alternativeName>
        <fullName evidence="12">Benzenediol:oxygen oxidoreductase</fullName>
    </alternativeName>
    <alternativeName>
        <fullName evidence="12">Diphenol oxidase</fullName>
    </alternativeName>
    <alternativeName>
        <fullName evidence="12">Urishiol oxidase</fullName>
    </alternativeName>
</protein>
<comment type="caution">
    <text evidence="18">The sequence shown here is derived from an EMBL/GenBank/DDBJ whole genome shotgun (WGS) entry which is preliminary data.</text>
</comment>
<evidence type="ECO:0000256" key="12">
    <source>
        <dbReference type="RuleBase" id="RU361119"/>
    </source>
</evidence>
<keyword evidence="5 12" id="KW-0052">Apoplast</keyword>
<reference evidence="18" key="1">
    <citation type="submission" date="2022-12" db="EMBL/GenBank/DDBJ databases">
        <title>Chromosome-Level Genome Assembly of Japanese Cedar (Cryptomeriajaponica D. Don).</title>
        <authorList>
            <person name="Fujino T."/>
            <person name="Yamaguchi K."/>
            <person name="Yokoyama T."/>
            <person name="Hamanaka T."/>
            <person name="Harazono Y."/>
            <person name="Kamada H."/>
            <person name="Kobayashi W."/>
            <person name="Ujino-Ihara T."/>
            <person name="Uchiyama K."/>
            <person name="Matsumoto A."/>
            <person name="Izuno A."/>
            <person name="Tsumura Y."/>
            <person name="Toyoda A."/>
            <person name="Shigenobu S."/>
            <person name="Moriguchi Y."/>
            <person name="Ueno S."/>
            <person name="Kasahara M."/>
        </authorList>
    </citation>
    <scope>NUCLEOTIDE SEQUENCE</scope>
</reference>
<evidence type="ECO:0000313" key="17">
    <source>
        <dbReference type="EMBL" id="GLJ57724.1"/>
    </source>
</evidence>
<dbReference type="InterPro" id="IPR008972">
    <property type="entry name" value="Cupredoxin"/>
</dbReference>
<evidence type="ECO:0000313" key="19">
    <source>
        <dbReference type="Proteomes" id="UP001234787"/>
    </source>
</evidence>
<dbReference type="CDD" id="cd13849">
    <property type="entry name" value="CuRO_1_LCC_plant"/>
    <property type="match status" value="1"/>
</dbReference>
<dbReference type="PANTHER" id="PTHR11709:SF417">
    <property type="entry name" value="LACCASE-17"/>
    <property type="match status" value="1"/>
</dbReference>
<feature type="domain" description="Plastocyanin-like" evidence="13">
    <location>
        <begin position="164"/>
        <end position="314"/>
    </location>
</feature>
<feature type="chain" id="PRO_5044040651" description="Laccase" evidence="12">
    <location>
        <begin position="30"/>
        <end position="572"/>
    </location>
</feature>
<dbReference type="GO" id="GO:0046274">
    <property type="term" value="P:lignin catabolic process"/>
    <property type="evidence" value="ECO:0007669"/>
    <property type="project" value="UniProtKB-KW"/>
</dbReference>
<feature type="domain" description="Plastocyanin-like" evidence="14">
    <location>
        <begin position="420"/>
        <end position="555"/>
    </location>
</feature>
<dbReference type="NCBIfam" id="TIGR03389">
    <property type="entry name" value="laccase"/>
    <property type="match status" value="1"/>
</dbReference>
<accession>A0AAD3NLH9</accession>
<dbReference type="FunFam" id="2.60.40.420:FF:000049">
    <property type="entry name" value="Laccase"/>
    <property type="match status" value="1"/>
</dbReference>
<keyword evidence="19" id="KW-1185">Reference proteome</keyword>
<keyword evidence="12" id="KW-0732">Signal</keyword>
<dbReference type="GO" id="GO:0048046">
    <property type="term" value="C:apoplast"/>
    <property type="evidence" value="ECO:0007669"/>
    <property type="project" value="UniProtKB-SubCell"/>
</dbReference>
<dbReference type="Pfam" id="PF07731">
    <property type="entry name" value="Cu-oxidase_2"/>
    <property type="match status" value="1"/>
</dbReference>
<comment type="function">
    <text evidence="12">Lignin degradation and detoxification of lignin-derived products.</text>
</comment>
<evidence type="ECO:0000259" key="13">
    <source>
        <dbReference type="Pfam" id="PF00394"/>
    </source>
</evidence>
<dbReference type="Pfam" id="PF00394">
    <property type="entry name" value="Cu-oxidase"/>
    <property type="match status" value="1"/>
</dbReference>
<evidence type="ECO:0000256" key="3">
    <source>
        <dbReference type="ARBA" id="ARBA00010609"/>
    </source>
</evidence>
<dbReference type="InterPro" id="IPR017761">
    <property type="entry name" value="Laccase"/>
</dbReference>
<feature type="signal peptide" evidence="12">
    <location>
        <begin position="1"/>
        <end position="29"/>
    </location>
</feature>
<feature type="domain" description="Plastocyanin-like" evidence="15">
    <location>
        <begin position="39"/>
        <end position="152"/>
    </location>
</feature>
<dbReference type="AlphaFoldDB" id="A0AAD3NLH9"/>
<comment type="similarity">
    <text evidence="3 12">Belongs to the multicopper oxidase family.</text>
</comment>
<comment type="cofactor">
    <cofactor evidence="12">
        <name>Cu cation</name>
        <dbReference type="ChEBI" id="CHEBI:23378"/>
    </cofactor>
    <text evidence="12">Binds 4 Cu cations per monomer.</text>
</comment>
<dbReference type="InterPro" id="IPR011706">
    <property type="entry name" value="Cu-oxidase_C"/>
</dbReference>
<evidence type="ECO:0000259" key="15">
    <source>
        <dbReference type="Pfam" id="PF07732"/>
    </source>
</evidence>
<gene>
    <name evidence="16" type="ORF">SUGI_1369210</name>
    <name evidence="17" type="ORF">SUGI_1369240</name>
    <name evidence="18" type="ORF">SUGI_1369270</name>
</gene>
<evidence type="ECO:0000313" key="16">
    <source>
        <dbReference type="EMBL" id="GLJ57723.1"/>
    </source>
</evidence>
<dbReference type="InterPro" id="IPR034289">
    <property type="entry name" value="CuRO_3_LCC"/>
</dbReference>
<evidence type="ECO:0000256" key="4">
    <source>
        <dbReference type="ARBA" id="ARBA00012297"/>
    </source>
</evidence>
<comment type="subcellular location">
    <subcellularLocation>
        <location evidence="2 12">Secreted</location>
        <location evidence="2 12">Extracellular space</location>
        <location evidence="2 12">Apoplast</location>
    </subcellularLocation>
</comment>
<keyword evidence="6 12" id="KW-0964">Secreted</keyword>
<evidence type="ECO:0000256" key="8">
    <source>
        <dbReference type="ARBA" id="ARBA00022737"/>
    </source>
</evidence>
<dbReference type="CDD" id="cd13875">
    <property type="entry name" value="CuRO_2_LCC_plant"/>
    <property type="match status" value="1"/>
</dbReference>
<keyword evidence="8 12" id="KW-0677">Repeat</keyword>
<proteinExistence type="inferred from homology"/>
<dbReference type="InterPro" id="IPR045087">
    <property type="entry name" value="Cu-oxidase_fam"/>
</dbReference>
<organism evidence="18 19">
    <name type="scientific">Cryptomeria japonica</name>
    <name type="common">Japanese cedar</name>
    <name type="synonym">Cupressus japonica</name>
    <dbReference type="NCBI Taxonomy" id="3369"/>
    <lineage>
        <taxon>Eukaryota</taxon>
        <taxon>Viridiplantae</taxon>
        <taxon>Streptophyta</taxon>
        <taxon>Embryophyta</taxon>
        <taxon>Tracheophyta</taxon>
        <taxon>Spermatophyta</taxon>
        <taxon>Pinopsida</taxon>
        <taxon>Pinidae</taxon>
        <taxon>Conifers II</taxon>
        <taxon>Cupressales</taxon>
        <taxon>Cupressaceae</taxon>
        <taxon>Cryptomeria</taxon>
    </lineage>
</organism>